<evidence type="ECO:0000259" key="9">
    <source>
        <dbReference type="SMART" id="SM00984"/>
    </source>
</evidence>
<proteinExistence type="inferred from homology"/>
<dbReference type="GO" id="GO:0051287">
    <property type="term" value="F:NAD binding"/>
    <property type="evidence" value="ECO:0007669"/>
    <property type="project" value="InterPro"/>
</dbReference>
<dbReference type="PATRIC" id="fig|1227455.4.peg.1408"/>
<evidence type="ECO:0000256" key="2">
    <source>
        <dbReference type="ARBA" id="ARBA00012935"/>
    </source>
</evidence>
<dbReference type="SMART" id="SM00984">
    <property type="entry name" value="UDPG_MGDP_dh_C"/>
    <property type="match status" value="1"/>
</dbReference>
<keyword evidence="5" id="KW-0520">NAD</keyword>
<dbReference type="Pfam" id="PF03721">
    <property type="entry name" value="UDPG_MGDP_dh_N"/>
    <property type="match status" value="1"/>
</dbReference>
<dbReference type="OrthoDB" id="372050at2157"/>
<dbReference type="RefSeq" id="WP_006077240.1">
    <property type="nucleotide sequence ID" value="NZ_AOMD01000018.1"/>
</dbReference>
<comment type="caution">
    <text evidence="10">The sequence shown here is derived from an EMBL/GenBank/DDBJ whole genome shotgun (WGS) entry which is preliminary data.</text>
</comment>
<dbReference type="InterPro" id="IPR017476">
    <property type="entry name" value="UDP-Glc/GDP-Man"/>
</dbReference>
<organism evidence="10 11">
    <name type="scientific">Halococcus saccharolyticus DSM 5350</name>
    <dbReference type="NCBI Taxonomy" id="1227455"/>
    <lineage>
        <taxon>Archaea</taxon>
        <taxon>Methanobacteriati</taxon>
        <taxon>Methanobacteriota</taxon>
        <taxon>Stenosarchaea group</taxon>
        <taxon>Halobacteria</taxon>
        <taxon>Halobacteriales</taxon>
        <taxon>Halococcaceae</taxon>
        <taxon>Halococcus</taxon>
    </lineage>
</organism>
<dbReference type="InterPro" id="IPR028359">
    <property type="entry name" value="UDP_ManNAc/GlcNAc_DH"/>
</dbReference>
<evidence type="ECO:0000256" key="3">
    <source>
        <dbReference type="ARBA" id="ARBA00016796"/>
    </source>
</evidence>
<evidence type="ECO:0000256" key="4">
    <source>
        <dbReference type="ARBA" id="ARBA00023002"/>
    </source>
</evidence>
<gene>
    <name evidence="10" type="ORF">C449_06910</name>
</gene>
<dbReference type="PANTHER" id="PTHR43491:SF2">
    <property type="entry name" value="UDP-N-ACETYL-D-MANNOSAMINE DEHYDROGENASE"/>
    <property type="match status" value="1"/>
</dbReference>
<dbReference type="STRING" id="1227455.C449_06910"/>
<name>M0MLK3_9EURY</name>
<dbReference type="SUPFAM" id="SSF52413">
    <property type="entry name" value="UDP-glucose/GDP-mannose dehydrogenase C-terminal domain"/>
    <property type="match status" value="2"/>
</dbReference>
<dbReference type="Gene3D" id="3.40.50.720">
    <property type="entry name" value="NAD(P)-binding Rossmann-like Domain"/>
    <property type="match status" value="2"/>
</dbReference>
<dbReference type="GO" id="GO:0089714">
    <property type="term" value="F:UDP-N-acetyl-D-mannosamine dehydrogenase activity"/>
    <property type="evidence" value="ECO:0007669"/>
    <property type="project" value="UniProtKB-EC"/>
</dbReference>
<evidence type="ECO:0000256" key="7">
    <source>
        <dbReference type="ARBA" id="ARBA00049130"/>
    </source>
</evidence>
<protein>
    <recommendedName>
        <fullName evidence="3">UDP-N-acetyl-D-mannosamine dehydrogenase</fullName>
        <ecNumber evidence="2">1.1.1.336</ecNumber>
    </recommendedName>
    <alternativeName>
        <fullName evidence="6">UDP-ManNAc 6-dehydrogenase</fullName>
    </alternativeName>
</protein>
<reference evidence="10 11" key="1">
    <citation type="journal article" date="2014" name="PLoS Genet.">
        <title>Phylogenetically driven sequencing of extremely halophilic archaea reveals strategies for static and dynamic osmo-response.</title>
        <authorList>
            <person name="Becker E.A."/>
            <person name="Seitzer P.M."/>
            <person name="Tritt A."/>
            <person name="Larsen D."/>
            <person name="Krusor M."/>
            <person name="Yao A.I."/>
            <person name="Wu D."/>
            <person name="Madern D."/>
            <person name="Eisen J.A."/>
            <person name="Darling A.E."/>
            <person name="Facciotti M.T."/>
        </authorList>
    </citation>
    <scope>NUCLEOTIDE SEQUENCE [LARGE SCALE GENOMIC DNA]</scope>
    <source>
        <strain evidence="10 11">DSM 5350</strain>
    </source>
</reference>
<accession>M0MLK3</accession>
<dbReference type="SUPFAM" id="SSF51735">
    <property type="entry name" value="NAD(P)-binding Rossmann-fold domains"/>
    <property type="match status" value="1"/>
</dbReference>
<keyword evidence="11" id="KW-1185">Reference proteome</keyword>
<dbReference type="GO" id="GO:0000271">
    <property type="term" value="P:polysaccharide biosynthetic process"/>
    <property type="evidence" value="ECO:0007669"/>
    <property type="project" value="InterPro"/>
</dbReference>
<dbReference type="InterPro" id="IPR001732">
    <property type="entry name" value="UDP-Glc/GDP-Man_DH_N"/>
</dbReference>
<dbReference type="PIRSF" id="PIRSF500136">
    <property type="entry name" value="UDP_ManNAc_DH"/>
    <property type="match status" value="1"/>
</dbReference>
<dbReference type="PANTHER" id="PTHR43491">
    <property type="entry name" value="UDP-N-ACETYL-D-MANNOSAMINE DEHYDROGENASE"/>
    <property type="match status" value="1"/>
</dbReference>
<dbReference type="Proteomes" id="UP000011669">
    <property type="component" value="Unassembled WGS sequence"/>
</dbReference>
<feature type="domain" description="UDP-glucose/GDP-mannose dehydrogenase C-terminal" evidence="9">
    <location>
        <begin position="304"/>
        <end position="419"/>
    </location>
</feature>
<evidence type="ECO:0000256" key="5">
    <source>
        <dbReference type="ARBA" id="ARBA00023027"/>
    </source>
</evidence>
<dbReference type="AlphaFoldDB" id="M0MLK3"/>
<dbReference type="InterPro" id="IPR014026">
    <property type="entry name" value="UDP-Glc/GDP-Man_DH_dimer"/>
</dbReference>
<evidence type="ECO:0000313" key="11">
    <source>
        <dbReference type="Proteomes" id="UP000011669"/>
    </source>
</evidence>
<dbReference type="FunCoup" id="M0MLK3">
    <property type="interactions" value="33"/>
</dbReference>
<dbReference type="InterPro" id="IPR036291">
    <property type="entry name" value="NAD(P)-bd_dom_sf"/>
</dbReference>
<dbReference type="Pfam" id="PF03720">
    <property type="entry name" value="UDPG_MGDP_dh_C"/>
    <property type="match status" value="1"/>
</dbReference>
<keyword evidence="4" id="KW-0560">Oxidoreductase</keyword>
<dbReference type="InterPro" id="IPR036220">
    <property type="entry name" value="UDP-Glc/GDP-Man_DH_C_sf"/>
</dbReference>
<dbReference type="EC" id="1.1.1.336" evidence="2"/>
<dbReference type="Pfam" id="PF00984">
    <property type="entry name" value="UDPG_MGDP_dh"/>
    <property type="match status" value="1"/>
</dbReference>
<dbReference type="GO" id="GO:0016628">
    <property type="term" value="F:oxidoreductase activity, acting on the CH-CH group of donors, NAD or NADP as acceptor"/>
    <property type="evidence" value="ECO:0007669"/>
    <property type="project" value="InterPro"/>
</dbReference>
<dbReference type="PIRSF" id="PIRSF000124">
    <property type="entry name" value="UDPglc_GDPman_dh"/>
    <property type="match status" value="1"/>
</dbReference>
<evidence type="ECO:0000256" key="6">
    <source>
        <dbReference type="ARBA" id="ARBA00030172"/>
    </source>
</evidence>
<dbReference type="InterPro" id="IPR014027">
    <property type="entry name" value="UDP-Glc/GDP-Man_DH_C"/>
</dbReference>
<dbReference type="InParanoid" id="M0MLK3"/>
<dbReference type="SUPFAM" id="SSF48179">
    <property type="entry name" value="6-phosphogluconate dehydrogenase C-terminal domain-like"/>
    <property type="match status" value="1"/>
</dbReference>
<dbReference type="NCBIfam" id="TIGR03026">
    <property type="entry name" value="NDP-sugDHase"/>
    <property type="match status" value="1"/>
</dbReference>
<dbReference type="EMBL" id="AOMD01000018">
    <property type="protein sequence ID" value="EMA45335.1"/>
    <property type="molecule type" value="Genomic_DNA"/>
</dbReference>
<dbReference type="InterPro" id="IPR008927">
    <property type="entry name" value="6-PGluconate_DH-like_C_sf"/>
</dbReference>
<evidence type="ECO:0000313" key="10">
    <source>
        <dbReference type="EMBL" id="EMA45335.1"/>
    </source>
</evidence>
<comment type="catalytic activity">
    <reaction evidence="7">
        <text>UDP-N-acetyl-alpha-D-mannosamine + 2 NAD(+) + H2O = UDP-N-acetyl-alpha-D-mannosaminouronate + 2 NADH + 3 H(+)</text>
        <dbReference type="Rhea" id="RHEA:25780"/>
        <dbReference type="ChEBI" id="CHEBI:15377"/>
        <dbReference type="ChEBI" id="CHEBI:15378"/>
        <dbReference type="ChEBI" id="CHEBI:57540"/>
        <dbReference type="ChEBI" id="CHEBI:57945"/>
        <dbReference type="ChEBI" id="CHEBI:68623"/>
        <dbReference type="ChEBI" id="CHEBI:70731"/>
        <dbReference type="EC" id="1.1.1.336"/>
    </reaction>
</comment>
<evidence type="ECO:0000256" key="8">
    <source>
        <dbReference type="PIRNR" id="PIRNR000124"/>
    </source>
</evidence>
<evidence type="ECO:0000256" key="1">
    <source>
        <dbReference type="ARBA" id="ARBA00006601"/>
    </source>
</evidence>
<sequence>MSSVCVHGLGYIGLPTAAVLAEAGHDVFGYDVDVELLDAIERGELHVDEPGLDDVIASALDGSLSVTREVVPADYHLICVPTPLEDGRAELSYVEAAGEAVAAELRPDDTVILESTVPPGTTVEVLGPVLERSGLDVGEFSLAYSPETVLPGNVIAELHDNDRAIGGVDAASVEAAVALYGSFVEGELRTMSDPTLAEFVKLLQNTYRDVNIALANEVAMIAADYDLDSREAIALANHHPRVDLHQPGPGVGGHCIPIDPLFLGQGSDRLDLIERARAINDGMAAYVTDLLETELGSITDTSVAILGVAYKGNVADARESPGLRLAETLQQRVRATHAPGAEGAGVGGSDTDTEIDVRLHDPHVTDSHLALESLPDALSGADAAVIATDHDEYAVLDPTEVAAQLDGDTVIDAKGILDVAAWEAAGVTVVEL</sequence>
<comment type="similarity">
    <text evidence="1 8">Belongs to the UDP-glucose/GDP-mannose dehydrogenase family.</text>
</comment>